<dbReference type="RefSeq" id="WP_358133026.1">
    <property type="nucleotide sequence ID" value="NZ_JBFALK010000007.1"/>
</dbReference>
<dbReference type="InterPro" id="IPR006748">
    <property type="entry name" value="NH2Glyco/OHUrea_AB-resist_kin"/>
</dbReference>
<name>A0ABV3GEC0_MICGL</name>
<reference evidence="2 3" key="1">
    <citation type="submission" date="2024-06" db="EMBL/GenBank/DDBJ databases">
        <title>The Natural Products Discovery Center: Release of the First 8490 Sequenced Strains for Exploring Actinobacteria Biosynthetic Diversity.</title>
        <authorList>
            <person name="Kalkreuter E."/>
            <person name="Kautsar S.A."/>
            <person name="Yang D."/>
            <person name="Bader C.D."/>
            <person name="Teijaro C.N."/>
            <person name="Fluegel L."/>
            <person name="Davis C.M."/>
            <person name="Simpson J.R."/>
            <person name="Lauterbach L."/>
            <person name="Steele A.D."/>
            <person name="Gui C."/>
            <person name="Meng S."/>
            <person name="Li G."/>
            <person name="Viehrig K."/>
            <person name="Ye F."/>
            <person name="Su P."/>
            <person name="Kiefer A.F."/>
            <person name="Nichols A."/>
            <person name="Cepeda A.J."/>
            <person name="Yan W."/>
            <person name="Fan B."/>
            <person name="Jiang Y."/>
            <person name="Adhikari A."/>
            <person name="Zheng C.-J."/>
            <person name="Schuster L."/>
            <person name="Cowan T.M."/>
            <person name="Smanski M.J."/>
            <person name="Chevrette M.G."/>
            <person name="De Carvalho L.P.S."/>
            <person name="Shen B."/>
        </authorList>
    </citation>
    <scope>NUCLEOTIDE SEQUENCE [LARGE SCALE GENOMIC DNA]</scope>
    <source>
        <strain evidence="2 3">NPDC050100</strain>
    </source>
</reference>
<keyword evidence="3" id="KW-1185">Reference proteome</keyword>
<sequence length="342" mass="36257">MSAECRPGIDVGGPVAQGCPGPPGPHGSAGSGIEVPAALAASHDRYRGAAGRAWIAALPDLAADFMDRWQLRADGPPSHGAVALVLPVVRADGAPAALKLQPVDEETRGEPVALRAWDGDGAVRLLHDATESGVMLLERLDASRSLSTVHDDMAAIRILSELLARLVALPAPEGLRRLADVAAAMLEQLPWALARLPDPSDRRLLDTCAGAVRDLLGGAGDRLLHWDLHYDNVLAPHPSSSAREPWLAIDPKPLAGDPGFELLPALGDRWDEVVASGDVARAVRRRFDLMTEILGLDRRRATGWTLGRVLQNALWDVEDGETAVAPEQKTIAGALLDGPRSP</sequence>
<gene>
    <name evidence="2" type="ORF">AB0I59_15035</name>
</gene>
<proteinExistence type="predicted"/>
<evidence type="ECO:0000313" key="3">
    <source>
        <dbReference type="Proteomes" id="UP001551675"/>
    </source>
</evidence>
<dbReference type="SUPFAM" id="SSF56112">
    <property type="entry name" value="Protein kinase-like (PK-like)"/>
    <property type="match status" value="1"/>
</dbReference>
<organism evidence="2 3">
    <name type="scientific">Microtetraspora glauca</name>
    <dbReference type="NCBI Taxonomy" id="1996"/>
    <lineage>
        <taxon>Bacteria</taxon>
        <taxon>Bacillati</taxon>
        <taxon>Actinomycetota</taxon>
        <taxon>Actinomycetes</taxon>
        <taxon>Streptosporangiales</taxon>
        <taxon>Streptosporangiaceae</taxon>
        <taxon>Microtetraspora</taxon>
    </lineage>
</organism>
<dbReference type="Proteomes" id="UP001551675">
    <property type="component" value="Unassembled WGS sequence"/>
</dbReference>
<dbReference type="InterPro" id="IPR011009">
    <property type="entry name" value="Kinase-like_dom_sf"/>
</dbReference>
<feature type="region of interest" description="Disordered" evidence="1">
    <location>
        <begin position="1"/>
        <end position="31"/>
    </location>
</feature>
<evidence type="ECO:0000256" key="1">
    <source>
        <dbReference type="SAM" id="MobiDB-lite"/>
    </source>
</evidence>
<comment type="caution">
    <text evidence="2">The sequence shown here is derived from an EMBL/GenBank/DDBJ whole genome shotgun (WGS) entry which is preliminary data.</text>
</comment>
<protein>
    <submittedName>
        <fullName evidence="2">Aminoglycoside phosphotransferase family protein</fullName>
    </submittedName>
</protein>
<evidence type="ECO:0000313" key="2">
    <source>
        <dbReference type="EMBL" id="MEV0969951.1"/>
    </source>
</evidence>
<dbReference type="EMBL" id="JBFALK010000007">
    <property type="protein sequence ID" value="MEV0969951.1"/>
    <property type="molecule type" value="Genomic_DNA"/>
</dbReference>
<dbReference type="Pfam" id="PF04655">
    <property type="entry name" value="APH_6_hur"/>
    <property type="match status" value="1"/>
</dbReference>
<accession>A0ABV3GEC0</accession>